<dbReference type="Gene3D" id="3.40.50.720">
    <property type="entry name" value="NAD(P)-binding Rossmann-like Domain"/>
    <property type="match status" value="1"/>
</dbReference>
<protein>
    <submittedName>
        <fullName evidence="1">SDR family oxidoreductase</fullName>
    </submittedName>
</protein>
<dbReference type="InterPro" id="IPR036291">
    <property type="entry name" value="NAD(P)-bd_dom_sf"/>
</dbReference>
<dbReference type="Proteomes" id="UP001168883">
    <property type="component" value="Unassembled WGS sequence"/>
</dbReference>
<organism evidence="1 2">
    <name type="scientific">Paenibacillus ehimensis</name>
    <dbReference type="NCBI Taxonomy" id="79264"/>
    <lineage>
        <taxon>Bacteria</taxon>
        <taxon>Bacillati</taxon>
        <taxon>Bacillota</taxon>
        <taxon>Bacilli</taxon>
        <taxon>Bacillales</taxon>
        <taxon>Paenibacillaceae</taxon>
        <taxon>Paenibacillus</taxon>
    </lineage>
</organism>
<dbReference type="EMBL" id="JAUMKJ010000090">
    <property type="protein sequence ID" value="MDO3681981.1"/>
    <property type="molecule type" value="Genomic_DNA"/>
</dbReference>
<accession>A0ABT8VLY5</accession>
<dbReference type="RefSeq" id="WP_302881487.1">
    <property type="nucleotide sequence ID" value="NZ_JAUMKJ010000090.1"/>
</dbReference>
<reference evidence="1" key="1">
    <citation type="submission" date="2023-07" db="EMBL/GenBank/DDBJ databases">
        <authorList>
            <person name="Aktuganov G."/>
            <person name="Boyko T."/>
            <person name="Delegan Y."/>
            <person name="Galimzianova N."/>
            <person name="Gilvanova E."/>
            <person name="Korobov V."/>
            <person name="Kuzmina L."/>
            <person name="Melentiev A."/>
            <person name="Milman P."/>
            <person name="Ryabova A."/>
            <person name="Stupak E."/>
            <person name="Yasakov T."/>
            <person name="Zharikova N."/>
            <person name="Zhurenko E."/>
        </authorList>
    </citation>
    <scope>NUCLEOTIDE SEQUENCE</scope>
    <source>
        <strain evidence="1">IB-739</strain>
    </source>
</reference>
<evidence type="ECO:0000313" key="1">
    <source>
        <dbReference type="EMBL" id="MDO3681981.1"/>
    </source>
</evidence>
<dbReference type="Pfam" id="PF13561">
    <property type="entry name" value="adh_short_C2"/>
    <property type="match status" value="1"/>
</dbReference>
<dbReference type="SUPFAM" id="SSF51735">
    <property type="entry name" value="NAD(P)-binding Rossmann-fold domains"/>
    <property type="match status" value="1"/>
</dbReference>
<keyword evidence="2" id="KW-1185">Reference proteome</keyword>
<dbReference type="InterPro" id="IPR002347">
    <property type="entry name" value="SDR_fam"/>
</dbReference>
<evidence type="ECO:0000313" key="2">
    <source>
        <dbReference type="Proteomes" id="UP001168883"/>
    </source>
</evidence>
<gene>
    <name evidence="1" type="ORF">Q3C12_33845</name>
</gene>
<comment type="caution">
    <text evidence="1">The sequence shown here is derived from an EMBL/GenBank/DDBJ whole genome shotgun (WGS) entry which is preliminary data.</text>
</comment>
<name>A0ABT8VLY5_9BACL</name>
<proteinExistence type="predicted"/>
<sequence>MVQCGFHYASGEKIARKAGEAAAYSGSGGVRTYPSCLEAMIGEVANVSLFFASDECGFVTGSTITVDGGHLADASEF</sequence>